<dbReference type="EMBL" id="CP110615">
    <property type="protein sequence ID" value="UZJ25049.1"/>
    <property type="molecule type" value="Genomic_DNA"/>
</dbReference>
<evidence type="ECO:0000313" key="3">
    <source>
        <dbReference type="EMBL" id="UZJ25049.1"/>
    </source>
</evidence>
<dbReference type="Proteomes" id="UP001164965">
    <property type="component" value="Chromosome"/>
</dbReference>
<dbReference type="RefSeq" id="WP_265383155.1">
    <property type="nucleotide sequence ID" value="NZ_CP110615.1"/>
</dbReference>
<dbReference type="SUPFAM" id="SSF52980">
    <property type="entry name" value="Restriction endonuclease-like"/>
    <property type="match status" value="1"/>
</dbReference>
<dbReference type="Pfam" id="PF13338">
    <property type="entry name" value="AbiEi_4"/>
    <property type="match status" value="1"/>
</dbReference>
<proteinExistence type="predicted"/>
<reference evidence="3" key="1">
    <citation type="submission" date="2022-10" db="EMBL/GenBank/DDBJ databases">
        <title>Rhodococcus sp.75.</title>
        <authorList>
            <person name="Sun M."/>
        </authorList>
    </citation>
    <scope>NUCLEOTIDE SEQUENCE</scope>
    <source>
        <strain evidence="3">75</strain>
    </source>
</reference>
<dbReference type="Pfam" id="PF18741">
    <property type="entry name" value="MTES_1575"/>
    <property type="match status" value="1"/>
</dbReference>
<accession>A0ABY6P064</accession>
<dbReference type="InterPro" id="IPR049468">
    <property type="entry name" value="Restrct_endonuc-II-like_dom"/>
</dbReference>
<keyword evidence="4" id="KW-1185">Reference proteome</keyword>
<dbReference type="InterPro" id="IPR025159">
    <property type="entry name" value="AbiEi_N"/>
</dbReference>
<feature type="domain" description="Restriction endonuclease type II-like" evidence="2">
    <location>
        <begin position="212"/>
        <end position="292"/>
    </location>
</feature>
<evidence type="ECO:0000259" key="2">
    <source>
        <dbReference type="Pfam" id="PF18741"/>
    </source>
</evidence>
<evidence type="ECO:0000259" key="1">
    <source>
        <dbReference type="Pfam" id="PF13338"/>
    </source>
</evidence>
<dbReference type="Gene3D" id="3.40.960.10">
    <property type="entry name" value="VSR Endonuclease"/>
    <property type="match status" value="1"/>
</dbReference>
<organism evidence="3 4">
    <name type="scientific">Rhodococcus antarcticus</name>
    <dbReference type="NCBI Taxonomy" id="2987751"/>
    <lineage>
        <taxon>Bacteria</taxon>
        <taxon>Bacillati</taxon>
        <taxon>Actinomycetota</taxon>
        <taxon>Actinomycetes</taxon>
        <taxon>Mycobacteriales</taxon>
        <taxon>Nocardiaceae</taxon>
        <taxon>Rhodococcus</taxon>
    </lineage>
</organism>
<feature type="domain" description="AbiEi antitoxin N-terminal" evidence="1">
    <location>
        <begin position="12"/>
        <end position="58"/>
    </location>
</feature>
<gene>
    <name evidence="3" type="ORF">RHODO2019_00605</name>
</gene>
<protein>
    <submittedName>
        <fullName evidence="3">DUF559 domain-containing protein</fullName>
    </submittedName>
</protein>
<sequence length="296" mass="32860">MGGPRRPTTVLLDEFLRRQDGVISWAQALEAGLAPHQVTHRAATGRWLRLGPAIYRVADREHTDRARLFEAALGAGSGATVHGPAAAWWHGLLDEAPTTIGVTVPRRRRAGASSAVVRRRDLSHLDRVELRGLWVTDVALTVLETAVALGPDGPSFLDRALQRRVRFPALHRAHCRNVGRRGSPAAAALLAVASDRAGSHAERVLVRLLRVAGIRGWTLHHRALGYELDLAFVRERVAVEVDGWAWHVDRGRFQADRVRQNALVHDGWRVLRYTWHDLTVRPDEVVDEVRRAVLGG</sequence>
<name>A0ABY6P064_9NOCA</name>
<evidence type="ECO:0000313" key="4">
    <source>
        <dbReference type="Proteomes" id="UP001164965"/>
    </source>
</evidence>
<dbReference type="InterPro" id="IPR011335">
    <property type="entry name" value="Restrct_endonuc-II-like"/>
</dbReference>